<reference evidence="2 3" key="1">
    <citation type="submission" date="2018-06" db="EMBL/GenBank/DDBJ databases">
        <title>Extensive metabolic versatility and redundancy in microbially diverse, dynamic hydrothermal sediments.</title>
        <authorList>
            <person name="Dombrowski N."/>
            <person name="Teske A."/>
            <person name="Baker B.J."/>
        </authorList>
    </citation>
    <scope>NUCLEOTIDE SEQUENCE [LARGE SCALE GENOMIC DNA]</scope>
    <source>
        <strain evidence="2">B10_G13</strain>
    </source>
</reference>
<organism evidence="2 3">
    <name type="scientific">candidate division TA06 bacterium</name>
    <dbReference type="NCBI Taxonomy" id="2250710"/>
    <lineage>
        <taxon>Bacteria</taxon>
        <taxon>Bacteria division TA06</taxon>
    </lineage>
</organism>
<keyword evidence="1" id="KW-1133">Transmembrane helix</keyword>
<dbReference type="NCBIfam" id="NF033493">
    <property type="entry name" value="MetS_like_NSS"/>
    <property type="match status" value="1"/>
</dbReference>
<name>A0A660SGJ0_UNCT6</name>
<protein>
    <recommendedName>
        <fullName evidence="4">MetS family NSS transporter small subunit</fullName>
    </recommendedName>
</protein>
<evidence type="ECO:0000256" key="1">
    <source>
        <dbReference type="SAM" id="Phobius"/>
    </source>
</evidence>
<feature type="transmembrane region" description="Helical" evidence="1">
    <location>
        <begin position="6"/>
        <end position="28"/>
    </location>
</feature>
<keyword evidence="1" id="KW-0812">Transmembrane</keyword>
<evidence type="ECO:0000313" key="2">
    <source>
        <dbReference type="EMBL" id="RKX69256.1"/>
    </source>
</evidence>
<evidence type="ECO:0008006" key="4">
    <source>
        <dbReference type="Google" id="ProtNLM"/>
    </source>
</evidence>
<dbReference type="EMBL" id="QNBD01000206">
    <property type="protein sequence ID" value="RKX69256.1"/>
    <property type="molecule type" value="Genomic_DNA"/>
</dbReference>
<dbReference type="Proteomes" id="UP000271125">
    <property type="component" value="Unassembled WGS sequence"/>
</dbReference>
<keyword evidence="1" id="KW-0472">Membrane</keyword>
<comment type="caution">
    <text evidence="2">The sequence shown here is derived from an EMBL/GenBank/DDBJ whole genome shotgun (WGS) entry which is preliminary data.</text>
</comment>
<evidence type="ECO:0000313" key="3">
    <source>
        <dbReference type="Proteomes" id="UP000271125"/>
    </source>
</evidence>
<accession>A0A660SGJ0</accession>
<gene>
    <name evidence="2" type="ORF">DRP43_04615</name>
</gene>
<sequence>MPASAIIMLIFGCVVLYGGLAVCLHRAAKSGKESKNLKKGKEEKTL</sequence>
<proteinExistence type="predicted"/>
<dbReference type="AlphaFoldDB" id="A0A660SGJ0"/>